<dbReference type="GO" id="GO:0022857">
    <property type="term" value="F:transmembrane transporter activity"/>
    <property type="evidence" value="ECO:0007669"/>
    <property type="project" value="InterPro"/>
</dbReference>
<keyword evidence="1" id="KW-1133">Transmembrane helix</keyword>
<feature type="transmembrane region" description="Helical" evidence="1">
    <location>
        <begin position="114"/>
        <end position="137"/>
    </location>
</feature>
<dbReference type="RefSeq" id="WP_268752616.1">
    <property type="nucleotide sequence ID" value="NZ_JAPRFQ010000003.1"/>
</dbReference>
<sequence>MQSRRSLIGKKSLSTQNITLMALVIAFRLALGMLPAISIPPFVQIGFGFIGSALMGALLGPALAAGIGGIVDVLDFFIGGGSWGYFFPGYTLSAIVAGYFYGKGFYRQDVTWKRTFMTVLLNTLVVNLLLGSLWVYLMTDKGLFAILPIRLVKNLISLPLNTFIIYKLLNHPTIKRLLREWRI</sequence>
<feature type="transmembrane region" description="Helical" evidence="1">
    <location>
        <begin position="83"/>
        <end position="102"/>
    </location>
</feature>
<dbReference type="EMBL" id="JAPRFR010000003">
    <property type="protein sequence ID" value="MCZ0726286.1"/>
    <property type="molecule type" value="Genomic_DNA"/>
</dbReference>
<dbReference type="Pfam" id="PF12822">
    <property type="entry name" value="ECF_trnsprt"/>
    <property type="match status" value="1"/>
</dbReference>
<dbReference type="InterPro" id="IPR024529">
    <property type="entry name" value="ECF_trnsprt_substrate-spec"/>
</dbReference>
<proteinExistence type="predicted"/>
<keyword evidence="3" id="KW-1185">Reference proteome</keyword>
<keyword evidence="1" id="KW-0812">Transmembrane</keyword>
<dbReference type="InterPro" id="IPR030949">
    <property type="entry name" value="ECF_S_folate_fam"/>
</dbReference>
<reference evidence="2" key="1">
    <citation type="submission" date="2022-12" db="EMBL/GenBank/DDBJ databases">
        <title>Description and comparative metabolic analysis of Aerococcus sp. nov., isolated from the feces of a pig.</title>
        <authorList>
            <person name="Chang Y.-H."/>
        </authorList>
    </citation>
    <scope>NUCLEOTIDE SEQUENCE</scope>
    <source>
        <strain evidence="2">YH-aer222</strain>
    </source>
</reference>
<organism evidence="2 3">
    <name type="scientific">Aerococcus kribbianus</name>
    <dbReference type="NCBI Taxonomy" id="2999064"/>
    <lineage>
        <taxon>Bacteria</taxon>
        <taxon>Bacillati</taxon>
        <taxon>Bacillota</taxon>
        <taxon>Bacilli</taxon>
        <taxon>Lactobacillales</taxon>
        <taxon>Aerococcaceae</taxon>
        <taxon>Aerococcus</taxon>
    </lineage>
</organism>
<dbReference type="Gene3D" id="1.10.1760.20">
    <property type="match status" value="1"/>
</dbReference>
<dbReference type="NCBIfam" id="TIGR04518">
    <property type="entry name" value="ECF_S_folT_fam"/>
    <property type="match status" value="1"/>
</dbReference>
<accession>A0A9X3FQ82</accession>
<evidence type="ECO:0000256" key="1">
    <source>
        <dbReference type="SAM" id="Phobius"/>
    </source>
</evidence>
<keyword evidence="1" id="KW-0472">Membrane</keyword>
<evidence type="ECO:0000313" key="3">
    <source>
        <dbReference type="Proteomes" id="UP001146670"/>
    </source>
</evidence>
<dbReference type="Proteomes" id="UP001146670">
    <property type="component" value="Unassembled WGS sequence"/>
</dbReference>
<gene>
    <name evidence="2" type="ORF">OW157_06925</name>
</gene>
<protein>
    <submittedName>
        <fullName evidence="2">Folate family ECF transporter S component</fullName>
    </submittedName>
</protein>
<dbReference type="AlphaFoldDB" id="A0A9X3FQ82"/>
<evidence type="ECO:0000313" key="2">
    <source>
        <dbReference type="EMBL" id="MCZ0726286.1"/>
    </source>
</evidence>
<comment type="caution">
    <text evidence="2">The sequence shown here is derived from an EMBL/GenBank/DDBJ whole genome shotgun (WGS) entry which is preliminary data.</text>
</comment>
<name>A0A9X3FQ82_9LACT</name>
<feature type="transmembrane region" description="Helical" evidence="1">
    <location>
        <begin position="46"/>
        <end position="71"/>
    </location>
</feature>
<feature type="transmembrane region" description="Helical" evidence="1">
    <location>
        <begin position="20"/>
        <end position="39"/>
    </location>
</feature>